<protein>
    <submittedName>
        <fullName evidence="1">Uncharacterized protein</fullName>
    </submittedName>
</protein>
<dbReference type="EMBL" id="DSLA01000024">
    <property type="protein sequence ID" value="HEH34816.1"/>
    <property type="molecule type" value="Genomic_DNA"/>
</dbReference>
<name>A0A7J2THY3_ARCFL</name>
<gene>
    <name evidence="1" type="ORF">ENP88_01390</name>
</gene>
<sequence>MTFDPYEWTIHGYLNRYGCPETAIEMLRKDCLTGIDSETGKLLVEIEPKLRRFVCAQYMFWIHHLIKKSINSLKKTLAFGPLKTLYYGCPEIAKKIEETVTELEKNIVETEEGGYVLKGMSKLEQELYLDHIIKELYTEFMKFLKDKLGDFYYEVQDYFMNICKRFDISPLPEKLLSPTTIEIKKDESKKEEK</sequence>
<accession>A0A7J2THY3</accession>
<comment type="caution">
    <text evidence="1">The sequence shown here is derived from an EMBL/GenBank/DDBJ whole genome shotgun (WGS) entry which is preliminary data.</text>
</comment>
<reference evidence="1" key="1">
    <citation type="journal article" date="2020" name="mSystems">
        <title>Genome- and Community-Level Interaction Insights into Carbon Utilization and Element Cycling Functions of Hydrothermarchaeota in Hydrothermal Sediment.</title>
        <authorList>
            <person name="Zhou Z."/>
            <person name="Liu Y."/>
            <person name="Xu W."/>
            <person name="Pan J."/>
            <person name="Luo Z.H."/>
            <person name="Li M."/>
        </authorList>
    </citation>
    <scope>NUCLEOTIDE SEQUENCE [LARGE SCALE GENOMIC DNA]</scope>
    <source>
        <strain evidence="1">SpSt-26</strain>
    </source>
</reference>
<proteinExistence type="predicted"/>
<organism evidence="1">
    <name type="scientific">Archaeoglobus fulgidus</name>
    <dbReference type="NCBI Taxonomy" id="2234"/>
    <lineage>
        <taxon>Archaea</taxon>
        <taxon>Methanobacteriati</taxon>
        <taxon>Methanobacteriota</taxon>
        <taxon>Archaeoglobi</taxon>
        <taxon>Archaeoglobales</taxon>
        <taxon>Archaeoglobaceae</taxon>
        <taxon>Archaeoglobus</taxon>
    </lineage>
</organism>
<evidence type="ECO:0000313" key="1">
    <source>
        <dbReference type="EMBL" id="HEH34816.1"/>
    </source>
</evidence>
<dbReference type="AlphaFoldDB" id="A0A7J2THY3"/>